<dbReference type="EMBL" id="HBKP01000671">
    <property type="protein sequence ID" value="CAE2199358.1"/>
    <property type="molecule type" value="Transcribed_RNA"/>
</dbReference>
<dbReference type="AlphaFoldDB" id="A0A7S4HHF6"/>
<gene>
    <name evidence="2" type="ORF">VSP0166_LOCUS485</name>
</gene>
<accession>A0A7S4HHF6</accession>
<proteinExistence type="predicted"/>
<reference evidence="2" key="1">
    <citation type="submission" date="2021-01" db="EMBL/GenBank/DDBJ databases">
        <authorList>
            <person name="Corre E."/>
            <person name="Pelletier E."/>
            <person name="Niang G."/>
            <person name="Scheremetjew M."/>
            <person name="Finn R."/>
            <person name="Kale V."/>
            <person name="Holt S."/>
            <person name="Cochrane G."/>
            <person name="Meng A."/>
            <person name="Brown T."/>
            <person name="Cohen L."/>
        </authorList>
    </citation>
    <scope>NUCLEOTIDE SEQUENCE</scope>
    <source>
        <strain evidence="2">DIVA3 518/3/11/1/6</strain>
    </source>
</reference>
<feature type="region of interest" description="Disordered" evidence="1">
    <location>
        <begin position="74"/>
        <end position="93"/>
    </location>
</feature>
<protein>
    <submittedName>
        <fullName evidence="2">Uncharacterized protein</fullName>
    </submittedName>
</protein>
<evidence type="ECO:0000256" key="1">
    <source>
        <dbReference type="SAM" id="MobiDB-lite"/>
    </source>
</evidence>
<name>A0A7S4HHF6_9EUKA</name>
<organism evidence="2">
    <name type="scientific">Vannella robusta</name>
    <dbReference type="NCBI Taxonomy" id="1487602"/>
    <lineage>
        <taxon>Eukaryota</taxon>
        <taxon>Amoebozoa</taxon>
        <taxon>Discosea</taxon>
        <taxon>Flabellinia</taxon>
        <taxon>Vannellidae</taxon>
        <taxon>Vannella</taxon>
    </lineage>
</organism>
<evidence type="ECO:0000313" key="2">
    <source>
        <dbReference type="EMBL" id="CAE2199358.1"/>
    </source>
</evidence>
<sequence length="130" mass="15246">MAWPVRHATLSAIESYSKFSLFDFKGIVPRKHLPKVLQFLKREYSPLSTEFEYTHLKNQQRMFSQVLVGRKRGLPLSQEGKPQKHQKTSPEQQIKEGLELIREALRSIHPSTMREHKSLLAKEFQSFQNV</sequence>